<accession>A0A9P3LLE0</accession>
<reference evidence="2 3" key="1">
    <citation type="submission" date="2021-08" db="EMBL/GenBank/DDBJ databases">
        <title>Draft Genome Sequence of Phanerochaete sordida strain YK-624.</title>
        <authorList>
            <person name="Mori T."/>
            <person name="Dohra H."/>
            <person name="Suzuki T."/>
            <person name="Kawagishi H."/>
            <person name="Hirai H."/>
        </authorList>
    </citation>
    <scope>NUCLEOTIDE SEQUENCE [LARGE SCALE GENOMIC DNA]</scope>
    <source>
        <strain evidence="2 3">YK-624</strain>
    </source>
</reference>
<sequence length="99" mass="10935">MSSRGRTRARADTESRVSHKIDKSTSTDRRRTESFGWHRTIAAYSIRRMVKQKAVASGHWGSYVGPMCTSPSCINRLSYERPMVSAAVAGTSLCGTARP</sequence>
<comment type="caution">
    <text evidence="2">The sequence shown here is derived from an EMBL/GenBank/DDBJ whole genome shotgun (WGS) entry which is preliminary data.</text>
</comment>
<keyword evidence="3" id="KW-1185">Reference proteome</keyword>
<dbReference type="AlphaFoldDB" id="A0A9P3LLE0"/>
<feature type="compositionally biased region" description="Basic and acidic residues" evidence="1">
    <location>
        <begin position="9"/>
        <end position="32"/>
    </location>
</feature>
<proteinExistence type="predicted"/>
<dbReference type="Proteomes" id="UP000703269">
    <property type="component" value="Unassembled WGS sequence"/>
</dbReference>
<gene>
    <name evidence="2" type="ORF">PsYK624_157250</name>
</gene>
<evidence type="ECO:0000313" key="2">
    <source>
        <dbReference type="EMBL" id="GJE99461.1"/>
    </source>
</evidence>
<evidence type="ECO:0000256" key="1">
    <source>
        <dbReference type="SAM" id="MobiDB-lite"/>
    </source>
</evidence>
<dbReference type="EMBL" id="BPQB01000110">
    <property type="protein sequence ID" value="GJE99461.1"/>
    <property type="molecule type" value="Genomic_DNA"/>
</dbReference>
<feature type="region of interest" description="Disordered" evidence="1">
    <location>
        <begin position="1"/>
        <end position="32"/>
    </location>
</feature>
<organism evidence="2 3">
    <name type="scientific">Phanerochaete sordida</name>
    <dbReference type="NCBI Taxonomy" id="48140"/>
    <lineage>
        <taxon>Eukaryota</taxon>
        <taxon>Fungi</taxon>
        <taxon>Dikarya</taxon>
        <taxon>Basidiomycota</taxon>
        <taxon>Agaricomycotina</taxon>
        <taxon>Agaricomycetes</taxon>
        <taxon>Polyporales</taxon>
        <taxon>Phanerochaetaceae</taxon>
        <taxon>Phanerochaete</taxon>
    </lineage>
</organism>
<name>A0A9P3LLE0_9APHY</name>
<evidence type="ECO:0000313" key="3">
    <source>
        <dbReference type="Proteomes" id="UP000703269"/>
    </source>
</evidence>
<protein>
    <submittedName>
        <fullName evidence="2">Uncharacterized protein</fullName>
    </submittedName>
</protein>